<reference evidence="1" key="1">
    <citation type="submission" date="2022-12" db="EMBL/GenBank/DDBJ databases">
        <authorList>
            <person name="Alioto T."/>
            <person name="Alioto T."/>
            <person name="Gomez Garrido J."/>
        </authorList>
    </citation>
    <scope>NUCLEOTIDE SEQUENCE</scope>
</reference>
<proteinExistence type="predicted"/>
<protein>
    <submittedName>
        <fullName evidence="1">Uncharacterized protein</fullName>
    </submittedName>
</protein>
<evidence type="ECO:0000313" key="2">
    <source>
        <dbReference type="Proteomes" id="UP001178461"/>
    </source>
</evidence>
<accession>A0AA35PI36</accession>
<evidence type="ECO:0000313" key="1">
    <source>
        <dbReference type="EMBL" id="CAI5785542.1"/>
    </source>
</evidence>
<gene>
    <name evidence="1" type="ORF">PODLI_1B035330</name>
</gene>
<dbReference type="EMBL" id="OX395135">
    <property type="protein sequence ID" value="CAI5785542.1"/>
    <property type="molecule type" value="Genomic_DNA"/>
</dbReference>
<name>A0AA35PI36_9SAUR</name>
<sequence>MERSHQTSCLVRSKTNYKLQTSDFSQMSKVLYTFPSVLQGGTLVNILKADTDEAFTATEAKNQTETNTSTYLPSETELWKYSTSPCF</sequence>
<dbReference type="AlphaFoldDB" id="A0AA35PI36"/>
<organism evidence="1 2">
    <name type="scientific">Podarcis lilfordi</name>
    <name type="common">Lilford's wall lizard</name>
    <dbReference type="NCBI Taxonomy" id="74358"/>
    <lineage>
        <taxon>Eukaryota</taxon>
        <taxon>Metazoa</taxon>
        <taxon>Chordata</taxon>
        <taxon>Craniata</taxon>
        <taxon>Vertebrata</taxon>
        <taxon>Euteleostomi</taxon>
        <taxon>Lepidosauria</taxon>
        <taxon>Squamata</taxon>
        <taxon>Bifurcata</taxon>
        <taxon>Unidentata</taxon>
        <taxon>Episquamata</taxon>
        <taxon>Laterata</taxon>
        <taxon>Lacertibaenia</taxon>
        <taxon>Lacertidae</taxon>
        <taxon>Podarcis</taxon>
    </lineage>
</organism>
<dbReference type="Proteomes" id="UP001178461">
    <property type="component" value="Chromosome 10"/>
</dbReference>
<keyword evidence="2" id="KW-1185">Reference proteome</keyword>